<dbReference type="EMBL" id="QSRJ01000004">
    <property type="protein sequence ID" value="RGL10751.1"/>
    <property type="molecule type" value="Genomic_DNA"/>
</dbReference>
<gene>
    <name evidence="4" type="ORF">DXC81_04605</name>
</gene>
<proteinExistence type="predicted"/>
<protein>
    <submittedName>
        <fullName evidence="4">Iron-containing alcohol dehydrogenase</fullName>
    </submittedName>
</protein>
<evidence type="ECO:0000256" key="2">
    <source>
        <dbReference type="ARBA" id="ARBA00023027"/>
    </source>
</evidence>
<feature type="domain" description="3-dehydroquinate synthase N-terminal" evidence="3">
    <location>
        <begin position="71"/>
        <end position="176"/>
    </location>
</feature>
<dbReference type="AlphaFoldDB" id="A0A3E4QUH9"/>
<accession>A0A3E4QUH9</accession>
<dbReference type="Proteomes" id="UP000260943">
    <property type="component" value="Unassembled WGS sequence"/>
</dbReference>
<dbReference type="Pfam" id="PF01761">
    <property type="entry name" value="DHQ_synthase"/>
    <property type="match status" value="1"/>
</dbReference>
<dbReference type="RefSeq" id="WP_117679380.1">
    <property type="nucleotide sequence ID" value="NZ_CAJJKC010000002.1"/>
</dbReference>
<reference evidence="4 5" key="1">
    <citation type="submission" date="2018-08" db="EMBL/GenBank/DDBJ databases">
        <title>A genome reference for cultivated species of the human gut microbiota.</title>
        <authorList>
            <person name="Zou Y."/>
            <person name="Xue W."/>
            <person name="Luo G."/>
        </authorList>
    </citation>
    <scope>NUCLEOTIDE SEQUENCE [LARGE SCALE GENOMIC DNA]</scope>
    <source>
        <strain evidence="4 5">TF08-14</strain>
    </source>
</reference>
<organism evidence="4 5">
    <name type="scientific">Collinsella tanakaei</name>
    <dbReference type="NCBI Taxonomy" id="626935"/>
    <lineage>
        <taxon>Bacteria</taxon>
        <taxon>Bacillati</taxon>
        <taxon>Actinomycetota</taxon>
        <taxon>Coriobacteriia</taxon>
        <taxon>Coriobacteriales</taxon>
        <taxon>Coriobacteriaceae</taxon>
        <taxon>Collinsella</taxon>
    </lineage>
</organism>
<evidence type="ECO:0000259" key="3">
    <source>
        <dbReference type="Pfam" id="PF01761"/>
    </source>
</evidence>
<evidence type="ECO:0000313" key="4">
    <source>
        <dbReference type="EMBL" id="RGL10751.1"/>
    </source>
</evidence>
<dbReference type="GO" id="GO:0046872">
    <property type="term" value="F:metal ion binding"/>
    <property type="evidence" value="ECO:0007669"/>
    <property type="project" value="UniProtKB-KW"/>
</dbReference>
<dbReference type="PANTHER" id="PTHR43622:SF1">
    <property type="entry name" value="3-DEHYDROQUINATE SYNTHASE"/>
    <property type="match status" value="1"/>
</dbReference>
<dbReference type="PANTHER" id="PTHR43622">
    <property type="entry name" value="3-DEHYDROQUINATE SYNTHASE"/>
    <property type="match status" value="1"/>
</dbReference>
<evidence type="ECO:0000256" key="1">
    <source>
        <dbReference type="ARBA" id="ARBA00022723"/>
    </source>
</evidence>
<keyword evidence="1" id="KW-0479">Metal-binding</keyword>
<evidence type="ECO:0000313" key="5">
    <source>
        <dbReference type="Proteomes" id="UP000260943"/>
    </source>
</evidence>
<comment type="caution">
    <text evidence="4">The sequence shown here is derived from an EMBL/GenBank/DDBJ whole genome shotgun (WGS) entry which is preliminary data.</text>
</comment>
<dbReference type="Gene3D" id="3.40.50.1970">
    <property type="match status" value="1"/>
</dbReference>
<dbReference type="GO" id="GO:0003856">
    <property type="term" value="F:3-dehydroquinate synthase activity"/>
    <property type="evidence" value="ECO:0007669"/>
    <property type="project" value="TreeGrafter"/>
</dbReference>
<dbReference type="InterPro" id="IPR030960">
    <property type="entry name" value="DHQS/DOIS_N"/>
</dbReference>
<sequence length="368" mass="40362">MIRRQLINFGSRSTDFRVGEGVVEQLGKMVKCLVATPKRAVIVTESSLAESYGLEVSRALIDAGFTVSDLSLPTGENVATMAYAVQLFDALDSCDITRDDVIVGLGGMGVCSLVSFCAHAWCGETPFALVPTTLDAMTSCATSMRPLDTRSSSQMISVEPRAALVACDLDLVPLCPHDERMNGYVMLCASAFIDSRRQWDRFGELVEGVLDNAEVPMVDALCMAQTARSSVIKAANPSARNALEFGVTTARALRSCLGDSIPAYQLLAEGMRFEARLAVDAFGFDIDDVFSLDDRLDDLGVEELPFELEFDRFLTALKETRFKRSNRFMFSLPRHVGTVRYATVEDDVLERHARAYLASRAELMDEPA</sequence>
<name>A0A3E4QUH9_9ACTN</name>
<dbReference type="Gene3D" id="1.20.1090.10">
    <property type="entry name" value="Dehydroquinate synthase-like - alpha domain"/>
    <property type="match status" value="1"/>
</dbReference>
<keyword evidence="2" id="KW-0520">NAD</keyword>
<dbReference type="SUPFAM" id="SSF56796">
    <property type="entry name" value="Dehydroquinate synthase-like"/>
    <property type="match status" value="1"/>
</dbReference>
<dbReference type="InterPro" id="IPR050071">
    <property type="entry name" value="Dehydroquinate_synthase"/>
</dbReference>